<proteinExistence type="predicted"/>
<gene>
    <name evidence="1" type="ORF">KEG57_23685</name>
</gene>
<reference evidence="1 2" key="1">
    <citation type="submission" date="2021-04" db="EMBL/GenBank/DDBJ databases">
        <title>Genome analysis of Polyangium sp.</title>
        <authorList>
            <person name="Li Y."/>
            <person name="Wang J."/>
        </authorList>
    </citation>
    <scope>NUCLEOTIDE SEQUENCE [LARGE SCALE GENOMIC DNA]</scope>
    <source>
        <strain evidence="1 2">SDU14</strain>
    </source>
</reference>
<comment type="caution">
    <text evidence="1">The sequence shown here is derived from an EMBL/GenBank/DDBJ whole genome shotgun (WGS) entry which is preliminary data.</text>
</comment>
<sequence length="217" mass="24289">MITVGCAGFPVPATRYFREFMFVEVQETHMSMPGPGTIRRWRREAPEGFRFALLGPREVGQEGFRDGKVIETALKGLEGVAEELEAKTAVFVAPPEFAPSKTNKSMLREFLQAVRSRFDRVVYEPAPGWDPDECDELTQEVGALAARDPLVSGLSKLPTGYYRLHGPAGHKSRYEDPAIEKLADIARGGRHHKDATYVFTNVDMFADAKRFKKALKL</sequence>
<name>A0A9X3X3G0_9BACT</name>
<dbReference type="Gene3D" id="3.20.20.410">
    <property type="entry name" value="Protein of unknown function UPF0759"/>
    <property type="match status" value="1"/>
</dbReference>
<organism evidence="1 2">
    <name type="scientific">Polyangium jinanense</name>
    <dbReference type="NCBI Taxonomy" id="2829994"/>
    <lineage>
        <taxon>Bacteria</taxon>
        <taxon>Pseudomonadati</taxon>
        <taxon>Myxococcota</taxon>
        <taxon>Polyangia</taxon>
        <taxon>Polyangiales</taxon>
        <taxon>Polyangiaceae</taxon>
        <taxon>Polyangium</taxon>
    </lineage>
</organism>
<protein>
    <submittedName>
        <fullName evidence="1">DUF72 domain-containing protein</fullName>
    </submittedName>
</protein>
<dbReference type="SUPFAM" id="SSF117396">
    <property type="entry name" value="TM1631-like"/>
    <property type="match status" value="1"/>
</dbReference>
<dbReference type="PANTHER" id="PTHR30348:SF4">
    <property type="entry name" value="DUF72 DOMAIN-CONTAINING PROTEIN"/>
    <property type="match status" value="1"/>
</dbReference>
<evidence type="ECO:0000313" key="2">
    <source>
        <dbReference type="Proteomes" id="UP001151081"/>
    </source>
</evidence>
<dbReference type="EMBL" id="JAGTJJ010000014">
    <property type="protein sequence ID" value="MDC3983529.1"/>
    <property type="molecule type" value="Genomic_DNA"/>
</dbReference>
<dbReference type="Proteomes" id="UP001151081">
    <property type="component" value="Unassembled WGS sequence"/>
</dbReference>
<dbReference type="AlphaFoldDB" id="A0A9X3X3G0"/>
<dbReference type="RefSeq" id="WP_272423181.1">
    <property type="nucleotide sequence ID" value="NZ_JAGTJJ010000014.1"/>
</dbReference>
<dbReference type="InterPro" id="IPR036520">
    <property type="entry name" value="UPF0759_sf"/>
</dbReference>
<dbReference type="InterPro" id="IPR002763">
    <property type="entry name" value="DUF72"/>
</dbReference>
<dbReference type="Pfam" id="PF01904">
    <property type="entry name" value="DUF72"/>
    <property type="match status" value="1"/>
</dbReference>
<accession>A0A9X3X3G0</accession>
<evidence type="ECO:0000313" key="1">
    <source>
        <dbReference type="EMBL" id="MDC3983529.1"/>
    </source>
</evidence>
<keyword evidence="2" id="KW-1185">Reference proteome</keyword>
<dbReference type="PANTHER" id="PTHR30348">
    <property type="entry name" value="UNCHARACTERIZED PROTEIN YECE"/>
    <property type="match status" value="1"/>
</dbReference>